<protein>
    <submittedName>
        <fullName evidence="2">Uncharacterized protein</fullName>
    </submittedName>
</protein>
<reference evidence="2 3" key="1">
    <citation type="journal article" date="2017" name="Curr. Biol.">
        <title>The Evolution of Venom by Co-option of Single-Copy Genes.</title>
        <authorList>
            <person name="Martinson E.O."/>
            <person name="Mrinalini"/>
            <person name="Kelkar Y.D."/>
            <person name="Chang C.H."/>
            <person name="Werren J.H."/>
        </authorList>
    </citation>
    <scope>NUCLEOTIDE SEQUENCE [LARGE SCALE GENOMIC DNA]</scope>
    <source>
        <strain evidence="2 3">Alberta</strain>
        <tissue evidence="2">Whole body</tissue>
    </source>
</reference>
<keyword evidence="1" id="KW-1133">Transmembrane helix</keyword>
<evidence type="ECO:0000313" key="3">
    <source>
        <dbReference type="Proteomes" id="UP000215335"/>
    </source>
</evidence>
<evidence type="ECO:0000256" key="1">
    <source>
        <dbReference type="SAM" id="Phobius"/>
    </source>
</evidence>
<evidence type="ECO:0000313" key="2">
    <source>
        <dbReference type="EMBL" id="OXU19817.1"/>
    </source>
</evidence>
<sequence length="162" mass="18887">MRTERLNNVPPVRKYYRGCARGTDGSIGLVFIHDSMLEPLSRCRQLYAYGTFKVKVYTNVCYTNMDFLPFMFLRVQEPLPYTMLYGIKFLKSLPRRNVLSVMGDFERSFINSGREKCPTATISGCEFHYKQVIIYLILIGQIFKIISLVKILRFLLLTSKFP</sequence>
<dbReference type="AlphaFoldDB" id="A0A232ENB0"/>
<keyword evidence="3" id="KW-1185">Reference proteome</keyword>
<organism evidence="2 3">
    <name type="scientific">Trichomalopsis sarcophagae</name>
    <dbReference type="NCBI Taxonomy" id="543379"/>
    <lineage>
        <taxon>Eukaryota</taxon>
        <taxon>Metazoa</taxon>
        <taxon>Ecdysozoa</taxon>
        <taxon>Arthropoda</taxon>
        <taxon>Hexapoda</taxon>
        <taxon>Insecta</taxon>
        <taxon>Pterygota</taxon>
        <taxon>Neoptera</taxon>
        <taxon>Endopterygota</taxon>
        <taxon>Hymenoptera</taxon>
        <taxon>Apocrita</taxon>
        <taxon>Proctotrupomorpha</taxon>
        <taxon>Chalcidoidea</taxon>
        <taxon>Pteromalidae</taxon>
        <taxon>Pteromalinae</taxon>
        <taxon>Trichomalopsis</taxon>
    </lineage>
</organism>
<dbReference type="Proteomes" id="UP000215335">
    <property type="component" value="Unassembled WGS sequence"/>
</dbReference>
<dbReference type="EMBL" id="NNAY01003200">
    <property type="protein sequence ID" value="OXU19817.1"/>
    <property type="molecule type" value="Genomic_DNA"/>
</dbReference>
<name>A0A232ENB0_9HYME</name>
<keyword evidence="1" id="KW-0472">Membrane</keyword>
<comment type="caution">
    <text evidence="2">The sequence shown here is derived from an EMBL/GenBank/DDBJ whole genome shotgun (WGS) entry which is preliminary data.</text>
</comment>
<proteinExistence type="predicted"/>
<feature type="transmembrane region" description="Helical" evidence="1">
    <location>
        <begin position="132"/>
        <end position="156"/>
    </location>
</feature>
<gene>
    <name evidence="2" type="ORF">TSAR_003249</name>
</gene>
<accession>A0A232ENB0</accession>
<keyword evidence="1" id="KW-0812">Transmembrane</keyword>